<comment type="caution">
    <text evidence="1">The sequence shown here is derived from an EMBL/GenBank/DDBJ whole genome shotgun (WGS) entry which is preliminary data.</text>
</comment>
<dbReference type="EMBL" id="AAVO02000001">
    <property type="protein sequence ID" value="EDM89008.1"/>
    <property type="molecule type" value="Genomic_DNA"/>
</dbReference>
<evidence type="ECO:0000313" key="1">
    <source>
        <dbReference type="EMBL" id="EDM89008.1"/>
    </source>
</evidence>
<name>A5ZMB4_9FIRM</name>
<dbReference type="HOGENOM" id="CLU_2951076_0_0_9"/>
<reference evidence="1 2" key="1">
    <citation type="submission" date="2007-03" db="EMBL/GenBank/DDBJ databases">
        <authorList>
            <person name="Fulton L."/>
            <person name="Clifton S."/>
            <person name="Fulton B."/>
            <person name="Xu J."/>
            <person name="Minx P."/>
            <person name="Pepin K.H."/>
            <person name="Johnson M."/>
            <person name="Thiruvilangam P."/>
            <person name="Bhonagiri V."/>
            <person name="Nash W.E."/>
            <person name="Mardis E.R."/>
            <person name="Wilson R.K."/>
        </authorList>
    </citation>
    <scope>NUCLEOTIDE SEQUENCE [LARGE SCALE GENOMIC DNA]</scope>
    <source>
        <strain evidence="1 2">ATCC 29174</strain>
    </source>
</reference>
<sequence length="59" mass="7199">MKSWKSISFCAKIKRVFYLRYNFENQKRRIRKEKNYESCCGYTEKGRGPSSEIRRNVDI</sequence>
<accession>A5ZMB4</accession>
<evidence type="ECO:0000313" key="2">
    <source>
        <dbReference type="Proteomes" id="UP000006002"/>
    </source>
</evidence>
<organism evidence="1 2">
    <name type="scientific">Blautia obeum ATCC 29174</name>
    <dbReference type="NCBI Taxonomy" id="411459"/>
    <lineage>
        <taxon>Bacteria</taxon>
        <taxon>Bacillati</taxon>
        <taxon>Bacillota</taxon>
        <taxon>Clostridia</taxon>
        <taxon>Lachnospirales</taxon>
        <taxon>Lachnospiraceae</taxon>
        <taxon>Blautia</taxon>
    </lineage>
</organism>
<dbReference type="AlphaFoldDB" id="A5ZMB4"/>
<dbReference type="Proteomes" id="UP000006002">
    <property type="component" value="Unassembled WGS sequence"/>
</dbReference>
<proteinExistence type="predicted"/>
<protein>
    <submittedName>
        <fullName evidence="1">Uncharacterized protein</fullName>
    </submittedName>
</protein>
<gene>
    <name evidence="1" type="ORF">RUMOBE_00131</name>
</gene>
<reference evidence="1 2" key="2">
    <citation type="submission" date="2007-04" db="EMBL/GenBank/DDBJ databases">
        <title>Draft genome sequence of Ruminococcus obeum (ATCC 29174).</title>
        <authorList>
            <person name="Sudarsanam P."/>
            <person name="Ley R."/>
            <person name="Guruge J."/>
            <person name="Turnbaugh P.J."/>
            <person name="Mahowald M."/>
            <person name="Liep D."/>
            <person name="Gordon J."/>
        </authorList>
    </citation>
    <scope>NUCLEOTIDE SEQUENCE [LARGE SCALE GENOMIC DNA]</scope>
    <source>
        <strain evidence="1 2">ATCC 29174</strain>
    </source>
</reference>